<reference evidence="12 13" key="1">
    <citation type="submission" date="2019-01" db="EMBL/GenBank/DDBJ databases">
        <title>Complete genome of a denitifying bacterium Halomons sp. BC-M4-5.</title>
        <authorList>
            <person name="Wang L."/>
            <person name="Shao Z."/>
        </authorList>
    </citation>
    <scope>NUCLEOTIDE SEQUENCE [LARGE SCALE GENOMIC DNA]</scope>
    <source>
        <strain evidence="12 13">BC-M4-5</strain>
    </source>
</reference>
<evidence type="ECO:0000256" key="4">
    <source>
        <dbReference type="ARBA" id="ARBA00022692"/>
    </source>
</evidence>
<dbReference type="SUPFAM" id="SSF52540">
    <property type="entry name" value="P-loop containing nucleoside triphosphate hydrolases"/>
    <property type="match status" value="1"/>
</dbReference>
<keyword evidence="8 9" id="KW-0472">Membrane</keyword>
<organism evidence="12 13">
    <name type="scientific">Billgrantia tianxiuensis</name>
    <dbReference type="NCBI Taxonomy" id="2497861"/>
    <lineage>
        <taxon>Bacteria</taxon>
        <taxon>Pseudomonadati</taxon>
        <taxon>Pseudomonadota</taxon>
        <taxon>Gammaproteobacteria</taxon>
        <taxon>Oceanospirillales</taxon>
        <taxon>Halomonadaceae</taxon>
        <taxon>Billgrantia</taxon>
    </lineage>
</organism>
<dbReference type="PROSITE" id="PS00211">
    <property type="entry name" value="ABC_TRANSPORTER_1"/>
    <property type="match status" value="1"/>
</dbReference>
<dbReference type="PROSITE" id="PS50929">
    <property type="entry name" value="ABC_TM1F"/>
    <property type="match status" value="1"/>
</dbReference>
<dbReference type="GO" id="GO:0034040">
    <property type="term" value="F:ATPase-coupled lipid transmembrane transporter activity"/>
    <property type="evidence" value="ECO:0007669"/>
    <property type="project" value="TreeGrafter"/>
</dbReference>
<keyword evidence="13" id="KW-1185">Reference proteome</keyword>
<dbReference type="FunFam" id="1.20.1560.10:FF:000109">
    <property type="entry name" value="Alkaline protease secretion ATP-binding protein aprD"/>
    <property type="match status" value="1"/>
</dbReference>
<feature type="transmembrane region" description="Helical" evidence="9">
    <location>
        <begin position="246"/>
        <end position="264"/>
    </location>
</feature>
<dbReference type="InterPro" id="IPR003593">
    <property type="entry name" value="AAA+_ATPase"/>
</dbReference>
<dbReference type="Pfam" id="PF00005">
    <property type="entry name" value="ABC_tran"/>
    <property type="match status" value="1"/>
</dbReference>
<evidence type="ECO:0000256" key="3">
    <source>
        <dbReference type="ARBA" id="ARBA00022475"/>
    </source>
</evidence>
<dbReference type="GO" id="GO:0016887">
    <property type="term" value="F:ATP hydrolysis activity"/>
    <property type="evidence" value="ECO:0007669"/>
    <property type="project" value="InterPro"/>
</dbReference>
<keyword evidence="2" id="KW-0813">Transport</keyword>
<dbReference type="Gene3D" id="1.20.1560.10">
    <property type="entry name" value="ABC transporter type 1, transmembrane domain"/>
    <property type="match status" value="1"/>
</dbReference>
<dbReference type="GO" id="GO:0030256">
    <property type="term" value="C:type I protein secretion system complex"/>
    <property type="evidence" value="ECO:0007669"/>
    <property type="project" value="InterPro"/>
</dbReference>
<dbReference type="NCBIfam" id="TIGR01842">
    <property type="entry name" value="type_I_sec_PrtD"/>
    <property type="match status" value="1"/>
</dbReference>
<dbReference type="SMART" id="SM00382">
    <property type="entry name" value="AAA"/>
    <property type="match status" value="1"/>
</dbReference>
<dbReference type="RefSeq" id="WP_159553763.1">
    <property type="nucleotide sequence ID" value="NZ_CP035042.1"/>
</dbReference>
<feature type="domain" description="ABC transmembrane type-1" evidence="11">
    <location>
        <begin position="24"/>
        <end position="294"/>
    </location>
</feature>
<keyword evidence="4 9" id="KW-0812">Transmembrane</keyword>
<dbReference type="PANTHER" id="PTHR24221">
    <property type="entry name" value="ATP-BINDING CASSETTE SUB-FAMILY B"/>
    <property type="match status" value="1"/>
</dbReference>
<evidence type="ECO:0000259" key="10">
    <source>
        <dbReference type="PROSITE" id="PS50893"/>
    </source>
</evidence>
<dbReference type="GO" id="GO:0005886">
    <property type="term" value="C:plasma membrane"/>
    <property type="evidence" value="ECO:0007669"/>
    <property type="project" value="UniProtKB-SubCell"/>
</dbReference>
<dbReference type="PANTHER" id="PTHR24221:SF248">
    <property type="entry name" value="ABC TRANSPORTER TRANSMEMBRANE REGION"/>
    <property type="match status" value="1"/>
</dbReference>
<evidence type="ECO:0000259" key="11">
    <source>
        <dbReference type="PROSITE" id="PS50929"/>
    </source>
</evidence>
<evidence type="ECO:0000256" key="9">
    <source>
        <dbReference type="SAM" id="Phobius"/>
    </source>
</evidence>
<dbReference type="InterPro" id="IPR003439">
    <property type="entry name" value="ABC_transporter-like_ATP-bd"/>
</dbReference>
<evidence type="ECO:0000313" key="13">
    <source>
        <dbReference type="Proteomes" id="UP000464013"/>
    </source>
</evidence>
<protein>
    <submittedName>
        <fullName evidence="12">Type I secretion system permease/ATPase</fullName>
    </submittedName>
</protein>
<dbReference type="AlphaFoldDB" id="A0A6I6SMT1"/>
<feature type="transmembrane region" description="Helical" evidence="9">
    <location>
        <begin position="58"/>
        <end position="78"/>
    </location>
</feature>
<keyword evidence="6" id="KW-0067">ATP-binding</keyword>
<keyword evidence="7 9" id="KW-1133">Transmembrane helix</keyword>
<dbReference type="InterPro" id="IPR047957">
    <property type="entry name" value="ABC_AprD-like_6TM"/>
</dbReference>
<feature type="transmembrane region" description="Helical" evidence="9">
    <location>
        <begin position="21"/>
        <end position="46"/>
    </location>
</feature>
<evidence type="ECO:0000256" key="6">
    <source>
        <dbReference type="ARBA" id="ARBA00022840"/>
    </source>
</evidence>
<feature type="transmembrane region" description="Helical" evidence="9">
    <location>
        <begin position="127"/>
        <end position="148"/>
    </location>
</feature>
<dbReference type="KEGG" id="htx:EKK97_17290"/>
<evidence type="ECO:0000256" key="5">
    <source>
        <dbReference type="ARBA" id="ARBA00022741"/>
    </source>
</evidence>
<feature type="domain" description="ABC transporter" evidence="10">
    <location>
        <begin position="330"/>
        <end position="564"/>
    </location>
</feature>
<dbReference type="GO" id="GO:0030253">
    <property type="term" value="P:protein secretion by the type I secretion system"/>
    <property type="evidence" value="ECO:0007669"/>
    <property type="project" value="InterPro"/>
</dbReference>
<keyword evidence="5" id="KW-0547">Nucleotide-binding</keyword>
<evidence type="ECO:0000256" key="7">
    <source>
        <dbReference type="ARBA" id="ARBA00022989"/>
    </source>
</evidence>
<name>A0A6I6SMT1_9GAMM</name>
<gene>
    <name evidence="12" type="ORF">EKK97_17290</name>
</gene>
<evidence type="ECO:0000313" key="12">
    <source>
        <dbReference type="EMBL" id="QHC50982.1"/>
    </source>
</evidence>
<dbReference type="Proteomes" id="UP000464013">
    <property type="component" value="Chromosome"/>
</dbReference>
<dbReference type="SUPFAM" id="SSF90123">
    <property type="entry name" value="ABC transporter transmembrane region"/>
    <property type="match status" value="1"/>
</dbReference>
<evidence type="ECO:0000256" key="8">
    <source>
        <dbReference type="ARBA" id="ARBA00023136"/>
    </source>
</evidence>
<dbReference type="FunFam" id="3.40.50.300:FF:001444">
    <property type="entry name" value="ABC transporter ATP-binding protein"/>
    <property type="match status" value="1"/>
</dbReference>
<feature type="transmembrane region" description="Helical" evidence="9">
    <location>
        <begin position="154"/>
        <end position="173"/>
    </location>
</feature>
<accession>A0A6I6SMT1</accession>
<dbReference type="InterPro" id="IPR010128">
    <property type="entry name" value="ATPase_T1SS_PrtD-like"/>
</dbReference>
<dbReference type="OrthoDB" id="9806127at2"/>
<dbReference type="InterPro" id="IPR039421">
    <property type="entry name" value="Type_1_exporter"/>
</dbReference>
<dbReference type="InterPro" id="IPR011527">
    <property type="entry name" value="ABC1_TM_dom"/>
</dbReference>
<dbReference type="GO" id="GO:0140359">
    <property type="term" value="F:ABC-type transporter activity"/>
    <property type="evidence" value="ECO:0007669"/>
    <property type="project" value="InterPro"/>
</dbReference>
<dbReference type="InterPro" id="IPR036640">
    <property type="entry name" value="ABC1_TM_sf"/>
</dbReference>
<dbReference type="Gene3D" id="3.40.50.300">
    <property type="entry name" value="P-loop containing nucleotide triphosphate hydrolases"/>
    <property type="match status" value="1"/>
</dbReference>
<keyword evidence="3" id="KW-1003">Cell membrane</keyword>
<proteinExistence type="predicted"/>
<evidence type="ECO:0000256" key="1">
    <source>
        <dbReference type="ARBA" id="ARBA00004651"/>
    </source>
</evidence>
<dbReference type="GO" id="GO:0005524">
    <property type="term" value="F:ATP binding"/>
    <property type="evidence" value="ECO:0007669"/>
    <property type="project" value="UniProtKB-KW"/>
</dbReference>
<dbReference type="Pfam" id="PF00664">
    <property type="entry name" value="ABC_membrane"/>
    <property type="match status" value="1"/>
</dbReference>
<sequence>MVEKREASELRHALHACRDSFASVGLFSLFVNLLMLVPAIYMLQVYDRVLTTLSGETLLMLTLVVIFLFAIMGLLELVRYRMLVRIGNRLDLRLGTRLYQAMFQRSLITGSRQSAQPLSDLATLRQFLAGNGLLVFFDAPWVPVYLAVLFLFHPWLGLFATLAGLLLLVLTVVGEKITQPLLSEAAAEQIHTNELVDANLRNAEALHAMGMLPDILARWSQSHRRCLAGQSRASDRGETLATAARVLRLLAQSLILGLGAWLVLRAELTPGTMIAGSIVMGRALAPIDRMIGTWKGCIAARSAYRRLEELLLQVPVESERMPLPKPKGELRLEGVTATVPGGRIPVLRSIQFELASGEHLGIIGPSAAGKSSLARVMLGIWPVLSGTVRLDGADITSWSRDALGPFIGYLPQDIELFDGTIAENIARFGDLDSSRVVTAARKAGVHEMILSLGDGYDTVIASGSGLSGGQRQRLGLARALYGDPVLVLLDEPNANLDDRGEQALAAAMAALKREGVTLCVISHRISVLKDMDRLLLLRDGEVQLFGARDEVMARLTVKPVPATATARTHMAAMTGLAGGRGDNEQRA</sequence>
<dbReference type="EMBL" id="CP035042">
    <property type="protein sequence ID" value="QHC50982.1"/>
    <property type="molecule type" value="Genomic_DNA"/>
</dbReference>
<dbReference type="InterPro" id="IPR017871">
    <property type="entry name" value="ABC_transporter-like_CS"/>
</dbReference>
<dbReference type="InterPro" id="IPR027417">
    <property type="entry name" value="P-loop_NTPase"/>
</dbReference>
<dbReference type="PROSITE" id="PS50893">
    <property type="entry name" value="ABC_TRANSPORTER_2"/>
    <property type="match status" value="1"/>
</dbReference>
<dbReference type="CDD" id="cd18586">
    <property type="entry name" value="ABC_6TM_PrtD_like"/>
    <property type="match status" value="1"/>
</dbReference>
<comment type="subcellular location">
    <subcellularLocation>
        <location evidence="1">Cell membrane</location>
        <topology evidence="1">Multi-pass membrane protein</topology>
    </subcellularLocation>
</comment>
<evidence type="ECO:0000256" key="2">
    <source>
        <dbReference type="ARBA" id="ARBA00022448"/>
    </source>
</evidence>